<reference evidence="1 2" key="1">
    <citation type="submission" date="2019-10" db="EMBL/GenBank/DDBJ databases">
        <title>Genome diversity of Sutterella seckii.</title>
        <authorList>
            <person name="Chaplin A.V."/>
            <person name="Sokolova S.R."/>
            <person name="Mosin K.A."/>
            <person name="Ivanova E.L."/>
            <person name="Kochetkova T.O."/>
            <person name="Goltsov A.Y."/>
            <person name="Trofimov D.Y."/>
            <person name="Efimov B.A."/>
        </authorList>
    </citation>
    <scope>NUCLEOTIDE SEQUENCE [LARGE SCALE GENOMIC DNA]</scope>
    <source>
        <strain evidence="1 2">ASD393</strain>
    </source>
</reference>
<evidence type="ECO:0000313" key="1">
    <source>
        <dbReference type="EMBL" id="KAB7662710.1"/>
    </source>
</evidence>
<comment type="caution">
    <text evidence="1">The sequence shown here is derived from an EMBL/GenBank/DDBJ whole genome shotgun (WGS) entry which is preliminary data.</text>
</comment>
<accession>A0A6I1EY80</accession>
<dbReference type="InterPro" id="IPR050772">
    <property type="entry name" value="Hydratase-Decarb/MhpD_sf"/>
</dbReference>
<dbReference type="GO" id="GO:0005737">
    <property type="term" value="C:cytoplasm"/>
    <property type="evidence" value="ECO:0007669"/>
    <property type="project" value="TreeGrafter"/>
</dbReference>
<gene>
    <name evidence="1" type="ORF">GBM95_02170</name>
</gene>
<sequence>MNLSTLPKALFEAYKNNAPLEMKACEGILNDFETAYAVQRAVAEQKGEPTGGYKISLTSKTTQDMFGTTEPLFGEQIPSHILAAPAVLQMAEMNEPLIEVELSMIPKVDLEPGMSDEELLRNVTVAGGIEVPDARFKAWFPALNKYLVVADCAVGGYIIHGTPVDGTKLKLEDLLKIHVDLLKDGKVIKSGDSTEVLDQPIHALKWLVEALAKRGRKLTAGQVVSTGTFFVPPKLEKGEYIARYSGAITEDVKLSVR</sequence>
<dbReference type="InterPro" id="IPR036663">
    <property type="entry name" value="Fumarylacetoacetase_C_sf"/>
</dbReference>
<dbReference type="Proteomes" id="UP000430564">
    <property type="component" value="Unassembled WGS sequence"/>
</dbReference>
<dbReference type="PANTHER" id="PTHR30143:SF0">
    <property type="entry name" value="2-KETO-4-PENTENOATE HYDRATASE"/>
    <property type="match status" value="1"/>
</dbReference>
<dbReference type="GO" id="GO:0008684">
    <property type="term" value="F:2-oxopent-4-enoate hydratase activity"/>
    <property type="evidence" value="ECO:0007669"/>
    <property type="project" value="TreeGrafter"/>
</dbReference>
<protein>
    <submittedName>
        <fullName evidence="1">2-oxo-hepta-3-ene-1,7-dioate hydratase</fullName>
    </submittedName>
</protein>
<name>A0A6I1EY80_9BURK</name>
<dbReference type="Gene3D" id="3.90.850.10">
    <property type="entry name" value="Fumarylacetoacetase-like, C-terminal domain"/>
    <property type="match status" value="1"/>
</dbReference>
<organism evidence="1 2">
    <name type="scientific">Sutterella seckii</name>
    <dbReference type="NCBI Taxonomy" id="1944635"/>
    <lineage>
        <taxon>Bacteria</taxon>
        <taxon>Pseudomonadati</taxon>
        <taxon>Pseudomonadota</taxon>
        <taxon>Betaproteobacteria</taxon>
        <taxon>Burkholderiales</taxon>
        <taxon>Sutterellaceae</taxon>
        <taxon>Sutterella</taxon>
    </lineage>
</organism>
<evidence type="ECO:0000313" key="2">
    <source>
        <dbReference type="Proteomes" id="UP000430564"/>
    </source>
</evidence>
<dbReference type="SUPFAM" id="SSF56529">
    <property type="entry name" value="FAH"/>
    <property type="match status" value="1"/>
</dbReference>
<dbReference type="OrthoDB" id="9792137at2"/>
<dbReference type="PANTHER" id="PTHR30143">
    <property type="entry name" value="ACID HYDRATASE"/>
    <property type="match status" value="1"/>
</dbReference>
<dbReference type="RefSeq" id="WP_152157576.1">
    <property type="nucleotide sequence ID" value="NZ_WEHX01000005.1"/>
</dbReference>
<dbReference type="AlphaFoldDB" id="A0A6I1EY80"/>
<dbReference type="EMBL" id="WEHX01000005">
    <property type="protein sequence ID" value="KAB7662710.1"/>
    <property type="molecule type" value="Genomic_DNA"/>
</dbReference>
<proteinExistence type="predicted"/>